<dbReference type="GO" id="GO:0005829">
    <property type="term" value="C:cytosol"/>
    <property type="evidence" value="ECO:0007669"/>
    <property type="project" value="TreeGrafter"/>
</dbReference>
<protein>
    <recommendedName>
        <fullName evidence="7">Ribosomal RNA small subunit methyltransferase A</fullName>
        <ecNumber evidence="7">2.1.1.182</ecNumber>
    </recommendedName>
    <alternativeName>
        <fullName evidence="7">16S rRNA (adenine(1518)-N(6)/adenine(1519)-N(6))-dimethyltransferase</fullName>
    </alternativeName>
    <alternativeName>
        <fullName evidence="7">16S rRNA dimethyladenosine transferase</fullName>
    </alternativeName>
    <alternativeName>
        <fullName evidence="7">16S rRNA dimethylase</fullName>
    </alternativeName>
    <alternativeName>
        <fullName evidence="7">S-adenosylmethionine-6-N', N'-adenosyl(rRNA) dimethyltransferase</fullName>
    </alternativeName>
</protein>
<dbReference type="Gene3D" id="1.10.8.100">
    <property type="entry name" value="Ribosomal RNA adenine dimethylase-like, domain 2"/>
    <property type="match status" value="1"/>
</dbReference>
<dbReference type="HAMAP" id="MF_00607">
    <property type="entry name" value="16SrRNA_methyltr_A"/>
    <property type="match status" value="1"/>
</dbReference>
<dbReference type="SMART" id="SM00650">
    <property type="entry name" value="rADc"/>
    <property type="match status" value="1"/>
</dbReference>
<evidence type="ECO:0000313" key="10">
    <source>
        <dbReference type="EMBL" id="PZP55968.1"/>
    </source>
</evidence>
<keyword evidence="6 7" id="KW-0694">RNA-binding</keyword>
<feature type="binding site" evidence="7 8">
    <location>
        <position position="88"/>
    </location>
    <ligand>
        <name>S-adenosyl-L-methionine</name>
        <dbReference type="ChEBI" id="CHEBI:59789"/>
    </ligand>
</feature>
<keyword evidence="2 7" id="KW-0698">rRNA processing</keyword>
<dbReference type="PANTHER" id="PTHR11727:SF7">
    <property type="entry name" value="DIMETHYLADENOSINE TRANSFERASE-RELATED"/>
    <property type="match status" value="1"/>
</dbReference>
<feature type="binding site" evidence="7 8">
    <location>
        <position position="35"/>
    </location>
    <ligand>
        <name>S-adenosyl-L-methionine</name>
        <dbReference type="ChEBI" id="CHEBI:59789"/>
    </ligand>
</feature>
<feature type="binding site" evidence="7 8">
    <location>
        <position position="66"/>
    </location>
    <ligand>
        <name>S-adenosyl-L-methionine</name>
        <dbReference type="ChEBI" id="CHEBI:59789"/>
    </ligand>
</feature>
<feature type="binding site" evidence="7 8">
    <location>
        <position position="133"/>
    </location>
    <ligand>
        <name>S-adenosyl-L-methionine</name>
        <dbReference type="ChEBI" id="CHEBI:59789"/>
    </ligand>
</feature>
<dbReference type="InterPro" id="IPR011530">
    <property type="entry name" value="rRNA_adenine_dimethylase"/>
</dbReference>
<dbReference type="InterPro" id="IPR029063">
    <property type="entry name" value="SAM-dependent_MTases_sf"/>
</dbReference>
<evidence type="ECO:0000313" key="11">
    <source>
        <dbReference type="Proteomes" id="UP000249739"/>
    </source>
</evidence>
<dbReference type="InterPro" id="IPR023165">
    <property type="entry name" value="rRNA_Ade_diMease-like_C"/>
</dbReference>
<evidence type="ECO:0000256" key="2">
    <source>
        <dbReference type="ARBA" id="ARBA00022552"/>
    </source>
</evidence>
<dbReference type="PANTHER" id="PTHR11727">
    <property type="entry name" value="DIMETHYLADENOSINE TRANSFERASE"/>
    <property type="match status" value="1"/>
</dbReference>
<dbReference type="PROSITE" id="PS51689">
    <property type="entry name" value="SAM_RNA_A_N6_MT"/>
    <property type="match status" value="1"/>
</dbReference>
<accession>A0A2W5FLB8</accession>
<feature type="binding site" evidence="7 8">
    <location>
        <position position="37"/>
    </location>
    <ligand>
        <name>S-adenosyl-L-methionine</name>
        <dbReference type="ChEBI" id="CHEBI:59789"/>
    </ligand>
</feature>
<evidence type="ECO:0000256" key="7">
    <source>
        <dbReference type="HAMAP-Rule" id="MF_00607"/>
    </source>
</evidence>
<comment type="caution">
    <text evidence="10">The sequence shown here is derived from an EMBL/GenBank/DDBJ whole genome shotgun (WGS) entry which is preliminary data.</text>
</comment>
<dbReference type="GO" id="GO:0003723">
    <property type="term" value="F:RNA binding"/>
    <property type="evidence" value="ECO:0007669"/>
    <property type="project" value="UniProtKB-UniRule"/>
</dbReference>
<evidence type="ECO:0000256" key="3">
    <source>
        <dbReference type="ARBA" id="ARBA00022603"/>
    </source>
</evidence>
<evidence type="ECO:0000256" key="6">
    <source>
        <dbReference type="ARBA" id="ARBA00022884"/>
    </source>
</evidence>
<dbReference type="InterPro" id="IPR020596">
    <property type="entry name" value="rRNA_Ade_Mease_Trfase_CS"/>
</dbReference>
<dbReference type="Pfam" id="PF00398">
    <property type="entry name" value="RrnaAD"/>
    <property type="match status" value="1"/>
</dbReference>
<comment type="catalytic activity">
    <reaction evidence="7">
        <text>adenosine(1518)/adenosine(1519) in 16S rRNA + 4 S-adenosyl-L-methionine = N(6)-dimethyladenosine(1518)/N(6)-dimethyladenosine(1519) in 16S rRNA + 4 S-adenosyl-L-homocysteine + 4 H(+)</text>
        <dbReference type="Rhea" id="RHEA:19609"/>
        <dbReference type="Rhea" id="RHEA-COMP:10232"/>
        <dbReference type="Rhea" id="RHEA-COMP:10233"/>
        <dbReference type="ChEBI" id="CHEBI:15378"/>
        <dbReference type="ChEBI" id="CHEBI:57856"/>
        <dbReference type="ChEBI" id="CHEBI:59789"/>
        <dbReference type="ChEBI" id="CHEBI:74411"/>
        <dbReference type="ChEBI" id="CHEBI:74493"/>
        <dbReference type="EC" id="2.1.1.182"/>
    </reaction>
</comment>
<dbReference type="SUPFAM" id="SSF53335">
    <property type="entry name" value="S-adenosyl-L-methionine-dependent methyltransferases"/>
    <property type="match status" value="1"/>
</dbReference>
<keyword evidence="3 7" id="KW-0489">Methyltransferase</keyword>
<dbReference type="EC" id="2.1.1.182" evidence="7"/>
<dbReference type="AlphaFoldDB" id="A0A2W5FLB8"/>
<keyword evidence="5 7" id="KW-0949">S-adenosyl-L-methionine</keyword>
<dbReference type="InterPro" id="IPR020598">
    <property type="entry name" value="rRNA_Ade_methylase_Trfase_N"/>
</dbReference>
<dbReference type="Proteomes" id="UP000249739">
    <property type="component" value="Unassembled WGS sequence"/>
</dbReference>
<sequence length="290" mass="32244">MSEPASDYDALQSLPPLRDVIRDHNLRAEKALGQNFLLDLNVTDKIARSAESMGGALKDVTVFEIGPGPGGLTRSLLGTEAKKIIAIEFDDRAVAALADVVKVAKGRLDVIKADALHANLIAMADGARAIIANLPYNISTVLLLKWLRDLRQDPEHYKFMALMFQKEVADRLVAKPHTKEYGRLSVMVQWLCTIGKAFDLPPEAFSPPPKVTSSIVVFRPKILPADAPAFETLEKILSIGFQQRRKMIRTSLKIYMAEIEMLGIDPTLRTENLTVDDYVRIAQAVERRQQ</sequence>
<proteinExistence type="inferred from homology"/>
<gene>
    <name evidence="7" type="primary">rsmA</name>
    <name evidence="7" type="synonym">ksgA</name>
    <name evidence="10" type="ORF">DI586_05195</name>
</gene>
<feature type="domain" description="Ribosomal RNA adenine methylase transferase N-terminal" evidence="9">
    <location>
        <begin position="42"/>
        <end position="222"/>
    </location>
</feature>
<dbReference type="EMBL" id="QFOT01000043">
    <property type="protein sequence ID" value="PZP55968.1"/>
    <property type="molecule type" value="Genomic_DNA"/>
</dbReference>
<organism evidence="10 11">
    <name type="scientific">Micavibrio aeruginosavorus</name>
    <dbReference type="NCBI Taxonomy" id="349221"/>
    <lineage>
        <taxon>Bacteria</taxon>
        <taxon>Pseudomonadati</taxon>
        <taxon>Bdellovibrionota</taxon>
        <taxon>Bdellovibrionia</taxon>
        <taxon>Bdellovibrionales</taxon>
        <taxon>Pseudobdellovibrionaceae</taxon>
        <taxon>Micavibrio</taxon>
    </lineage>
</organism>
<reference evidence="10 11" key="1">
    <citation type="submission" date="2017-08" db="EMBL/GenBank/DDBJ databases">
        <title>Infants hospitalized years apart are colonized by the same room-sourced microbial strains.</title>
        <authorList>
            <person name="Brooks B."/>
            <person name="Olm M.R."/>
            <person name="Firek B.A."/>
            <person name="Baker R."/>
            <person name="Thomas B.C."/>
            <person name="Morowitz M.J."/>
            <person name="Banfield J.F."/>
        </authorList>
    </citation>
    <scope>NUCLEOTIDE SEQUENCE [LARGE SCALE GENOMIC DNA]</scope>
    <source>
        <strain evidence="10">S2_006_000_R2_64</strain>
    </source>
</reference>
<evidence type="ECO:0000256" key="1">
    <source>
        <dbReference type="ARBA" id="ARBA00022490"/>
    </source>
</evidence>
<keyword evidence="4 7" id="KW-0808">Transferase</keyword>
<comment type="similarity">
    <text evidence="7">Belongs to the class I-like SAM-binding methyltransferase superfamily. rRNA adenine N(6)-methyltransferase family. RsmA subfamily.</text>
</comment>
<evidence type="ECO:0000256" key="4">
    <source>
        <dbReference type="ARBA" id="ARBA00022679"/>
    </source>
</evidence>
<dbReference type="PROSITE" id="PS01131">
    <property type="entry name" value="RRNA_A_DIMETH"/>
    <property type="match status" value="1"/>
</dbReference>
<evidence type="ECO:0000256" key="5">
    <source>
        <dbReference type="ARBA" id="ARBA00022691"/>
    </source>
</evidence>
<keyword evidence="1 7" id="KW-0963">Cytoplasm</keyword>
<dbReference type="Gene3D" id="3.40.50.150">
    <property type="entry name" value="Vaccinia Virus protein VP39"/>
    <property type="match status" value="1"/>
</dbReference>
<feature type="binding site" evidence="7 8">
    <location>
        <position position="114"/>
    </location>
    <ligand>
        <name>S-adenosyl-L-methionine</name>
        <dbReference type="ChEBI" id="CHEBI:59789"/>
    </ligand>
</feature>
<comment type="subcellular location">
    <subcellularLocation>
        <location evidence="7">Cytoplasm</location>
    </subcellularLocation>
</comment>
<dbReference type="GO" id="GO:0052908">
    <property type="term" value="F:16S rRNA (adenine(1518)-N(6)/adenine(1519)-N(6))-dimethyltransferase activity"/>
    <property type="evidence" value="ECO:0007669"/>
    <property type="project" value="UniProtKB-EC"/>
</dbReference>
<comment type="function">
    <text evidence="7">Specifically dimethylates two adjacent adenosines (A1518 and A1519) in the loop of a conserved hairpin near the 3'-end of 16S rRNA in the 30S particle. May play a critical role in biogenesis of 30S subunits.</text>
</comment>
<dbReference type="CDD" id="cd02440">
    <property type="entry name" value="AdoMet_MTases"/>
    <property type="match status" value="1"/>
</dbReference>
<evidence type="ECO:0000259" key="9">
    <source>
        <dbReference type="SMART" id="SM00650"/>
    </source>
</evidence>
<evidence type="ECO:0000256" key="8">
    <source>
        <dbReference type="PROSITE-ProRule" id="PRU01026"/>
    </source>
</evidence>
<dbReference type="InterPro" id="IPR001737">
    <property type="entry name" value="KsgA/Erm"/>
</dbReference>
<dbReference type="NCBIfam" id="TIGR00755">
    <property type="entry name" value="ksgA"/>
    <property type="match status" value="1"/>
</dbReference>
<name>A0A2W5FLB8_9BACT</name>